<dbReference type="CDD" id="cd21140">
    <property type="entry name" value="Cas6_I-like"/>
    <property type="match status" value="1"/>
</dbReference>
<dbReference type="InterPro" id="IPR010156">
    <property type="entry name" value="CRISPR-assoc_prot_Cas6"/>
</dbReference>
<gene>
    <name evidence="5" type="primary">cas6</name>
    <name evidence="5" type="ORF">FC093_16485</name>
</gene>
<keyword evidence="3" id="KW-0051">Antiviral defense</keyword>
<protein>
    <submittedName>
        <fullName evidence="5">CRISPR-associated endoribonuclease Cas6</fullName>
    </submittedName>
</protein>
<dbReference type="EMBL" id="SZQL01000014">
    <property type="protein sequence ID" value="TKK66633.1"/>
    <property type="molecule type" value="Genomic_DNA"/>
</dbReference>
<dbReference type="GO" id="GO:0003723">
    <property type="term" value="F:RNA binding"/>
    <property type="evidence" value="ECO:0007669"/>
    <property type="project" value="UniProtKB-KW"/>
</dbReference>
<sequence>MRLYLKLTRNKELIPFNYQPFLTGALHKWIGANNDEHEALSLYSFSWLQNVEAKPKGINLTRDSYFFVSAYDESLIKQIVKGILDDPSVCFGASIYDIQIAENRAFGNEERFTVASPVFIKRRLNNKEKHFTYDSSESNKFLTETIKKKLSASSLPTEGISIRFDESYSNPQIKIIHYNNVGNRVNICPVIVKGTPEQIAFAWNVGIGNSTGIGFGALK</sequence>
<dbReference type="Gene3D" id="3.30.70.1900">
    <property type="match status" value="1"/>
</dbReference>
<reference evidence="5 6" key="1">
    <citation type="submission" date="2019-05" db="EMBL/GenBank/DDBJ databases">
        <title>Panacibacter sp. strain 17mud1-8 Genome sequencing and assembly.</title>
        <authorList>
            <person name="Chhetri G."/>
        </authorList>
    </citation>
    <scope>NUCLEOTIDE SEQUENCE [LARGE SCALE GENOMIC DNA]</scope>
    <source>
        <strain evidence="5 6">17mud1-8</strain>
    </source>
</reference>
<dbReference type="NCBIfam" id="TIGR01877">
    <property type="entry name" value="cas_cas6"/>
    <property type="match status" value="1"/>
</dbReference>
<dbReference type="AlphaFoldDB" id="A0A4V5UTV5"/>
<dbReference type="Pfam" id="PF01881">
    <property type="entry name" value="Cas_Cas6_C"/>
    <property type="match status" value="1"/>
</dbReference>
<dbReference type="RefSeq" id="WP_137262906.1">
    <property type="nucleotide sequence ID" value="NZ_SZQL01000014.1"/>
</dbReference>
<dbReference type="PANTHER" id="PTHR36984:SF1">
    <property type="entry name" value="CRISPR-ASSOCIATED ENDORIBONUCLEASE CAS6 1"/>
    <property type="match status" value="1"/>
</dbReference>
<evidence type="ECO:0000256" key="3">
    <source>
        <dbReference type="ARBA" id="ARBA00023118"/>
    </source>
</evidence>
<evidence type="ECO:0000259" key="4">
    <source>
        <dbReference type="Pfam" id="PF01881"/>
    </source>
</evidence>
<proteinExistence type="inferred from homology"/>
<keyword evidence="6" id="KW-1185">Reference proteome</keyword>
<dbReference type="InterPro" id="IPR049435">
    <property type="entry name" value="Cas_Cas6_C"/>
</dbReference>
<accession>A0A4V5UTV5</accession>
<comment type="similarity">
    <text evidence="1">Belongs to the CRISPR-associated protein Cas6/Cse3/CasE family.</text>
</comment>
<comment type="caution">
    <text evidence="5">The sequence shown here is derived from an EMBL/GenBank/DDBJ whole genome shotgun (WGS) entry which is preliminary data.</text>
</comment>
<keyword evidence="2" id="KW-0694">RNA-binding</keyword>
<dbReference type="OrthoDB" id="956004at2"/>
<dbReference type="Proteomes" id="UP000305848">
    <property type="component" value="Unassembled WGS sequence"/>
</dbReference>
<name>A0A4V5UTV5_9BACT</name>
<evidence type="ECO:0000313" key="5">
    <source>
        <dbReference type="EMBL" id="TKK66633.1"/>
    </source>
</evidence>
<organism evidence="5 6">
    <name type="scientific">Ilyomonas limi</name>
    <dbReference type="NCBI Taxonomy" id="2575867"/>
    <lineage>
        <taxon>Bacteria</taxon>
        <taxon>Pseudomonadati</taxon>
        <taxon>Bacteroidota</taxon>
        <taxon>Chitinophagia</taxon>
        <taxon>Chitinophagales</taxon>
        <taxon>Chitinophagaceae</taxon>
        <taxon>Ilyomonas</taxon>
    </lineage>
</organism>
<dbReference type="Gene3D" id="3.30.70.1890">
    <property type="match status" value="1"/>
</dbReference>
<dbReference type="GO" id="GO:0051607">
    <property type="term" value="P:defense response to virus"/>
    <property type="evidence" value="ECO:0007669"/>
    <property type="project" value="UniProtKB-KW"/>
</dbReference>
<dbReference type="GO" id="GO:0016788">
    <property type="term" value="F:hydrolase activity, acting on ester bonds"/>
    <property type="evidence" value="ECO:0007669"/>
    <property type="project" value="InterPro"/>
</dbReference>
<evidence type="ECO:0000313" key="6">
    <source>
        <dbReference type="Proteomes" id="UP000305848"/>
    </source>
</evidence>
<dbReference type="InterPro" id="IPR045747">
    <property type="entry name" value="CRISPR-assoc_prot_Cas6_N_sf"/>
</dbReference>
<feature type="domain" description="CRISPR associated protein Cas6 C-terminal" evidence="4">
    <location>
        <begin position="106"/>
        <end position="218"/>
    </location>
</feature>
<evidence type="ECO:0000256" key="2">
    <source>
        <dbReference type="ARBA" id="ARBA00022884"/>
    </source>
</evidence>
<evidence type="ECO:0000256" key="1">
    <source>
        <dbReference type="ARBA" id="ARBA00005937"/>
    </source>
</evidence>
<dbReference type="PANTHER" id="PTHR36984">
    <property type="entry name" value="CRISPR-ASSOCIATED ENDORIBONUCLEASE CAS6 1"/>
    <property type="match status" value="1"/>
</dbReference>